<dbReference type="RefSeq" id="XP_046076958.1">
    <property type="nucleotide sequence ID" value="XM_046222716.1"/>
</dbReference>
<name>A0AAD4Q5E6_9EURO</name>
<dbReference type="GeneID" id="70253002"/>
<organism evidence="1 2">
    <name type="scientific">Talaromyces proteolyticus</name>
    <dbReference type="NCBI Taxonomy" id="1131652"/>
    <lineage>
        <taxon>Eukaryota</taxon>
        <taxon>Fungi</taxon>
        <taxon>Dikarya</taxon>
        <taxon>Ascomycota</taxon>
        <taxon>Pezizomycotina</taxon>
        <taxon>Eurotiomycetes</taxon>
        <taxon>Eurotiomycetidae</taxon>
        <taxon>Eurotiales</taxon>
        <taxon>Trichocomaceae</taxon>
        <taxon>Talaromyces</taxon>
        <taxon>Talaromyces sect. Bacilispori</taxon>
    </lineage>
</organism>
<proteinExistence type="predicted"/>
<gene>
    <name evidence="1" type="ORF">BGW36DRAFT_93991</name>
</gene>
<protein>
    <submittedName>
        <fullName evidence="1">Uncharacterized protein</fullName>
    </submittedName>
</protein>
<reference evidence="1" key="1">
    <citation type="submission" date="2021-12" db="EMBL/GenBank/DDBJ databases">
        <title>Convergent genome expansion in fungi linked to evolution of root-endophyte symbiosis.</title>
        <authorList>
            <consortium name="DOE Joint Genome Institute"/>
            <person name="Ke Y.-H."/>
            <person name="Bonito G."/>
            <person name="Liao H.-L."/>
            <person name="Looney B."/>
            <person name="Rojas-Flechas A."/>
            <person name="Nash J."/>
            <person name="Hameed K."/>
            <person name="Schadt C."/>
            <person name="Martin F."/>
            <person name="Crous P.W."/>
            <person name="Miettinen O."/>
            <person name="Magnuson J.K."/>
            <person name="Labbe J."/>
            <person name="Jacobson D."/>
            <person name="Doktycz M.J."/>
            <person name="Veneault-Fourrey C."/>
            <person name="Kuo A."/>
            <person name="Mondo S."/>
            <person name="Calhoun S."/>
            <person name="Riley R."/>
            <person name="Ohm R."/>
            <person name="LaButti K."/>
            <person name="Andreopoulos B."/>
            <person name="Pangilinan J."/>
            <person name="Nolan M."/>
            <person name="Tritt A."/>
            <person name="Clum A."/>
            <person name="Lipzen A."/>
            <person name="Daum C."/>
            <person name="Barry K."/>
            <person name="Grigoriev I.V."/>
            <person name="Vilgalys R."/>
        </authorList>
    </citation>
    <scope>NUCLEOTIDE SEQUENCE</scope>
    <source>
        <strain evidence="1">PMI_201</strain>
    </source>
</reference>
<evidence type="ECO:0000313" key="1">
    <source>
        <dbReference type="EMBL" id="KAH8703940.1"/>
    </source>
</evidence>
<accession>A0AAD4Q5E6</accession>
<sequence>MLAYDRAAYCSLEACYAGFPELIALPVCSTNFDRGVCPATVEVPDCDYDVCQWLRSRCQREGWSMQDWKRLVEIRKVGRDTECSGLFGKTRDPCSQKGTSRPRDEDSTYKDDWGIGFEVCGADSSGSVTGGNACIELGFLVSVVRLSDAARMCVHLAFLNVRRPSHRSRCRLQMSLEREGHCQSALSREVL</sequence>
<dbReference type="Proteomes" id="UP001201262">
    <property type="component" value="Unassembled WGS sequence"/>
</dbReference>
<dbReference type="EMBL" id="JAJTJA010000002">
    <property type="protein sequence ID" value="KAH8703940.1"/>
    <property type="molecule type" value="Genomic_DNA"/>
</dbReference>
<dbReference type="AlphaFoldDB" id="A0AAD4Q5E6"/>
<evidence type="ECO:0000313" key="2">
    <source>
        <dbReference type="Proteomes" id="UP001201262"/>
    </source>
</evidence>
<keyword evidence="2" id="KW-1185">Reference proteome</keyword>
<comment type="caution">
    <text evidence="1">The sequence shown here is derived from an EMBL/GenBank/DDBJ whole genome shotgun (WGS) entry which is preliminary data.</text>
</comment>